<keyword evidence="6 9" id="KW-0879">Wnt signaling pathway</keyword>
<evidence type="ECO:0000256" key="1">
    <source>
        <dbReference type="ARBA" id="ARBA00004498"/>
    </source>
</evidence>
<dbReference type="InterPro" id="IPR005817">
    <property type="entry name" value="Wnt"/>
</dbReference>
<feature type="region of interest" description="Disordered" evidence="10">
    <location>
        <begin position="1"/>
        <end position="123"/>
    </location>
</feature>
<keyword evidence="5" id="KW-0272">Extracellular matrix</keyword>
<dbReference type="GO" id="GO:0005125">
    <property type="term" value="F:cytokine activity"/>
    <property type="evidence" value="ECO:0007669"/>
    <property type="project" value="TreeGrafter"/>
</dbReference>
<dbReference type="PROSITE" id="PS00246">
    <property type="entry name" value="WNT1"/>
    <property type="match status" value="1"/>
</dbReference>
<comment type="similarity">
    <text evidence="2 9">Belongs to the Wnt family.</text>
</comment>
<dbReference type="GO" id="GO:0045165">
    <property type="term" value="P:cell fate commitment"/>
    <property type="evidence" value="ECO:0007669"/>
    <property type="project" value="TreeGrafter"/>
</dbReference>
<keyword evidence="3 9" id="KW-0217">Developmental protein</keyword>
<feature type="compositionally biased region" description="Low complexity" evidence="10">
    <location>
        <begin position="91"/>
        <end position="123"/>
    </location>
</feature>
<feature type="compositionally biased region" description="Polar residues" evidence="10">
    <location>
        <begin position="64"/>
        <end position="77"/>
    </location>
</feature>
<reference evidence="11" key="1">
    <citation type="submission" date="2020-05" db="UniProtKB">
        <authorList>
            <consortium name="EnsemblMetazoa"/>
        </authorList>
    </citation>
    <scope>IDENTIFICATION</scope>
    <source>
        <strain evidence="11">USDA</strain>
    </source>
</reference>
<feature type="compositionally biased region" description="Basic residues" evidence="10">
    <location>
        <begin position="30"/>
        <end position="48"/>
    </location>
</feature>
<dbReference type="STRING" id="35570.A0A1I8QAJ3"/>
<evidence type="ECO:0000256" key="10">
    <source>
        <dbReference type="SAM" id="MobiDB-lite"/>
    </source>
</evidence>
<protein>
    <recommendedName>
        <fullName evidence="9">Protein Wnt</fullName>
    </recommendedName>
</protein>
<dbReference type="PRINTS" id="PR01349">
    <property type="entry name" value="WNTPROTEIN"/>
</dbReference>
<dbReference type="EnsemblMetazoa" id="SCAU015386-RA">
    <property type="protein sequence ID" value="SCAU015386-PA"/>
    <property type="gene ID" value="SCAU015386"/>
</dbReference>
<accession>A0A1I8QAJ3</accession>
<organism evidence="11 12">
    <name type="scientific">Stomoxys calcitrans</name>
    <name type="common">Stable fly</name>
    <name type="synonym">Conops calcitrans</name>
    <dbReference type="NCBI Taxonomy" id="35570"/>
    <lineage>
        <taxon>Eukaryota</taxon>
        <taxon>Metazoa</taxon>
        <taxon>Ecdysozoa</taxon>
        <taxon>Arthropoda</taxon>
        <taxon>Hexapoda</taxon>
        <taxon>Insecta</taxon>
        <taxon>Pterygota</taxon>
        <taxon>Neoptera</taxon>
        <taxon>Endopterygota</taxon>
        <taxon>Diptera</taxon>
        <taxon>Brachycera</taxon>
        <taxon>Muscomorpha</taxon>
        <taxon>Muscoidea</taxon>
        <taxon>Muscidae</taxon>
        <taxon>Stomoxys</taxon>
    </lineage>
</organism>
<dbReference type="Proteomes" id="UP000095300">
    <property type="component" value="Unassembled WGS sequence"/>
</dbReference>
<evidence type="ECO:0000256" key="2">
    <source>
        <dbReference type="ARBA" id="ARBA00005683"/>
    </source>
</evidence>
<evidence type="ECO:0000256" key="3">
    <source>
        <dbReference type="ARBA" id="ARBA00022473"/>
    </source>
</evidence>
<feature type="compositionally biased region" description="Basic residues" evidence="10">
    <location>
        <begin position="80"/>
        <end position="90"/>
    </location>
</feature>
<dbReference type="PANTHER" id="PTHR12027:SF98">
    <property type="entry name" value="PROTEIN WNT"/>
    <property type="match status" value="1"/>
</dbReference>
<dbReference type="Pfam" id="PF00110">
    <property type="entry name" value="wnt"/>
    <property type="match status" value="1"/>
</dbReference>
<keyword evidence="7" id="KW-1015">Disulfide bond</keyword>
<dbReference type="GO" id="GO:0000902">
    <property type="term" value="P:cell morphogenesis"/>
    <property type="evidence" value="ECO:0007669"/>
    <property type="project" value="UniProtKB-ARBA"/>
</dbReference>
<dbReference type="VEuPathDB" id="VectorBase:SCAU015386"/>
<dbReference type="GO" id="GO:0060070">
    <property type="term" value="P:canonical Wnt signaling pathway"/>
    <property type="evidence" value="ECO:0007669"/>
    <property type="project" value="TreeGrafter"/>
</dbReference>
<evidence type="ECO:0000313" key="12">
    <source>
        <dbReference type="Proteomes" id="UP000095300"/>
    </source>
</evidence>
<dbReference type="InterPro" id="IPR018161">
    <property type="entry name" value="Wnt_CS"/>
</dbReference>
<feature type="compositionally biased region" description="Basic and acidic residues" evidence="10">
    <location>
        <begin position="451"/>
        <end position="473"/>
    </location>
</feature>
<keyword evidence="12" id="KW-1185">Reference proteome</keyword>
<evidence type="ECO:0000256" key="6">
    <source>
        <dbReference type="ARBA" id="ARBA00022687"/>
    </source>
</evidence>
<dbReference type="GO" id="GO:0005109">
    <property type="term" value="F:frizzled binding"/>
    <property type="evidence" value="ECO:0007669"/>
    <property type="project" value="TreeGrafter"/>
</dbReference>
<gene>
    <name evidence="11" type="primary">106087586</name>
</gene>
<evidence type="ECO:0000313" key="11">
    <source>
        <dbReference type="EnsemblMetazoa" id="SCAU015386-PA"/>
    </source>
</evidence>
<feature type="region of interest" description="Disordered" evidence="10">
    <location>
        <begin position="431"/>
        <end position="473"/>
    </location>
</feature>
<evidence type="ECO:0000256" key="4">
    <source>
        <dbReference type="ARBA" id="ARBA00022525"/>
    </source>
</evidence>
<keyword evidence="8" id="KW-0449">Lipoprotein</keyword>
<dbReference type="GO" id="GO:0060560">
    <property type="term" value="P:developmental growth involved in morphogenesis"/>
    <property type="evidence" value="ECO:0007669"/>
    <property type="project" value="UniProtKB-ARBA"/>
</dbReference>
<evidence type="ECO:0000256" key="9">
    <source>
        <dbReference type="RuleBase" id="RU003500"/>
    </source>
</evidence>
<dbReference type="SUPFAM" id="SSF81995">
    <property type="entry name" value="beta-sandwich domain of Sec23/24"/>
    <property type="match status" value="1"/>
</dbReference>
<comment type="function">
    <text evidence="9">Ligand for members of the frizzled family of seven transmembrane receptors.</text>
</comment>
<dbReference type="OrthoDB" id="5945655at2759"/>
<dbReference type="GO" id="GO:0005615">
    <property type="term" value="C:extracellular space"/>
    <property type="evidence" value="ECO:0007669"/>
    <property type="project" value="TreeGrafter"/>
</dbReference>
<dbReference type="KEGG" id="scac:106087586"/>
<name>A0A1I8QAJ3_STOCA</name>
<dbReference type="InterPro" id="IPR043158">
    <property type="entry name" value="Wnt_C"/>
</dbReference>
<feature type="compositionally biased region" description="Pro residues" evidence="10">
    <location>
        <begin position="8"/>
        <end position="18"/>
    </location>
</feature>
<dbReference type="Gene3D" id="3.30.2460.20">
    <property type="match status" value="1"/>
</dbReference>
<sequence length="562" mass="63189">MFLLFGLTPPPSPLPPPTQQQHPQISQEKQKHKPHHYHQQRQHHHHHHQQPEHHGQHIEETSRNRTTNQANVSPTATSRQQHHHQQHYHRQSISSSVATATATTATATIPQHPTTATTTSTTTTVTATATSSSASSSSTSTANLTVTPRCLHLHLHLIIVIILACCTRRLHCLPDGRATCRSVPGLTKDQLELCYKASDVTTAALEGLDLAIKECQTQFQWHRWNCSSLNTKSRNPHASNLLKKGYRESAFAFAISAAGVAHSVARACSQGRLMSCGCDPSVNRKTLNKNLRQSLDKEKKQFLQYLETNQILNPEDEKKYERSKIASRWKWGGCSHNMDFGVEFSKLFLDCREKAGDIQSKINLHNNHAGRIAVSNNMEFRCKCHGMSGSCQLKTCWKSAPDFHVVGKVLKHQFRRALLVDQSNLGNGEPIVVLKRSRNKKSNNANGNGERTNERHERPSNAKSSTEKNAQRSARKLETSLFYYQRSPNFCEKDPSADILGTVGRKCNRNSTLSDGCTSLCCGRGYSLVKERRAERCHCKFQWCCNVECDECHVEEWISVCN</sequence>
<comment type="subcellular location">
    <subcellularLocation>
        <location evidence="1 9">Secreted</location>
        <location evidence="1 9">Extracellular space</location>
        <location evidence="1 9">Extracellular matrix</location>
    </subcellularLocation>
</comment>
<dbReference type="PANTHER" id="PTHR12027">
    <property type="entry name" value="WNT RELATED"/>
    <property type="match status" value="1"/>
</dbReference>
<dbReference type="SMART" id="SM00097">
    <property type="entry name" value="WNT1"/>
    <property type="match status" value="1"/>
</dbReference>
<dbReference type="GO" id="GO:0007517">
    <property type="term" value="P:muscle organ development"/>
    <property type="evidence" value="ECO:0007669"/>
    <property type="project" value="UniProtKB-ARBA"/>
</dbReference>
<evidence type="ECO:0000256" key="7">
    <source>
        <dbReference type="ARBA" id="ARBA00023157"/>
    </source>
</evidence>
<feature type="compositionally biased region" description="Basic and acidic residues" evidence="10">
    <location>
        <begin position="49"/>
        <end position="63"/>
    </location>
</feature>
<dbReference type="GO" id="GO:0030182">
    <property type="term" value="P:neuron differentiation"/>
    <property type="evidence" value="ECO:0007669"/>
    <property type="project" value="TreeGrafter"/>
</dbReference>
<keyword evidence="4" id="KW-0964">Secreted</keyword>
<dbReference type="FunFam" id="3.30.2460.20:FF:000001">
    <property type="entry name" value="Wnt homolog"/>
    <property type="match status" value="1"/>
</dbReference>
<proteinExistence type="inferred from homology"/>
<evidence type="ECO:0000256" key="8">
    <source>
        <dbReference type="ARBA" id="ARBA00023288"/>
    </source>
</evidence>
<dbReference type="AlphaFoldDB" id="A0A1I8QAJ3"/>
<evidence type="ECO:0000256" key="5">
    <source>
        <dbReference type="ARBA" id="ARBA00022530"/>
    </source>
</evidence>